<evidence type="ECO:0000256" key="2">
    <source>
        <dbReference type="SAM" id="SignalP"/>
    </source>
</evidence>
<dbReference type="PROSITE" id="PS51257">
    <property type="entry name" value="PROKAR_LIPOPROTEIN"/>
    <property type="match status" value="1"/>
</dbReference>
<evidence type="ECO:0000256" key="1">
    <source>
        <dbReference type="SAM" id="MobiDB-lite"/>
    </source>
</evidence>
<feature type="compositionally biased region" description="Low complexity" evidence="1">
    <location>
        <begin position="55"/>
        <end position="72"/>
    </location>
</feature>
<keyword evidence="2" id="KW-0732">Signal</keyword>
<dbReference type="Proteomes" id="UP000647860">
    <property type="component" value="Unassembled WGS sequence"/>
</dbReference>
<dbReference type="EMBL" id="BOPA01000033">
    <property type="protein sequence ID" value="GIJ17806.1"/>
    <property type="molecule type" value="Genomic_DNA"/>
</dbReference>
<feature type="compositionally biased region" description="Low complexity" evidence="1">
    <location>
        <begin position="35"/>
        <end position="48"/>
    </location>
</feature>
<reference evidence="3 4" key="1">
    <citation type="submission" date="2021-01" db="EMBL/GenBank/DDBJ databases">
        <title>Whole genome shotgun sequence of Verrucosispora gifhornensis NBRC 16317.</title>
        <authorList>
            <person name="Komaki H."/>
            <person name="Tamura T."/>
        </authorList>
    </citation>
    <scope>NUCLEOTIDE SEQUENCE [LARGE SCALE GENOMIC DNA]</scope>
    <source>
        <strain evidence="3 4">NBRC 16317</strain>
    </source>
</reference>
<name>A0ABQ4IIR3_9ACTN</name>
<proteinExistence type="predicted"/>
<protein>
    <submittedName>
        <fullName evidence="3">Uncharacterized protein</fullName>
    </submittedName>
</protein>
<keyword evidence="4" id="KW-1185">Reference proteome</keyword>
<comment type="caution">
    <text evidence="3">The sequence shown here is derived from an EMBL/GenBank/DDBJ whole genome shotgun (WGS) entry which is preliminary data.</text>
</comment>
<feature type="chain" id="PRO_5047086467" evidence="2">
    <location>
        <begin position="27"/>
        <end position="198"/>
    </location>
</feature>
<feature type="region of interest" description="Disordered" evidence="1">
    <location>
        <begin position="27"/>
        <end position="103"/>
    </location>
</feature>
<gene>
    <name evidence="3" type="ORF">Vgi01_44900</name>
</gene>
<evidence type="ECO:0000313" key="3">
    <source>
        <dbReference type="EMBL" id="GIJ17806.1"/>
    </source>
</evidence>
<organism evidence="3 4">
    <name type="scientific">Micromonospora gifhornensis</name>
    <dbReference type="NCBI Taxonomy" id="84594"/>
    <lineage>
        <taxon>Bacteria</taxon>
        <taxon>Bacillati</taxon>
        <taxon>Actinomycetota</taxon>
        <taxon>Actinomycetes</taxon>
        <taxon>Micromonosporales</taxon>
        <taxon>Micromonosporaceae</taxon>
        <taxon>Micromonospora</taxon>
    </lineage>
</organism>
<evidence type="ECO:0000313" key="4">
    <source>
        <dbReference type="Proteomes" id="UP000647860"/>
    </source>
</evidence>
<sequence length="198" mass="20371">MGRLPGVTYRKILPAVVLLSATVALTACGGDPDRPSTAAPTATSADSAAPPPTSPEATAAATAGPESSGAPSDEASTESSSPKLPLSPPPIELPPRQAGEPSAREVIAAFRAAGLKVANSRDRSEECGPDGLGLGCSELVVTDGIAVYVFPDEGSAIDMAERWDGVSHRKGTVVLNYLKAPTPKAERPRYEKVLDDLR</sequence>
<feature type="signal peptide" evidence="2">
    <location>
        <begin position="1"/>
        <end position="26"/>
    </location>
</feature>
<accession>A0ABQ4IIR3</accession>